<keyword evidence="12" id="KW-0472">Membrane</keyword>
<evidence type="ECO:0000313" key="19">
    <source>
        <dbReference type="EMBL" id="KAL0272146.1"/>
    </source>
</evidence>
<dbReference type="AlphaFoldDB" id="A0AAW2HR90"/>
<keyword evidence="5" id="KW-0479">Metal-binding</keyword>
<name>A0AAW2HR90_9NEOP</name>
<keyword evidence="11" id="KW-0342">GTP-binding</keyword>
<accession>A0AAW2HR90</accession>
<evidence type="ECO:0000256" key="11">
    <source>
        <dbReference type="ARBA" id="ARBA00023134"/>
    </source>
</evidence>
<dbReference type="GO" id="GO:0015031">
    <property type="term" value="P:protein transport"/>
    <property type="evidence" value="ECO:0007669"/>
    <property type="project" value="UniProtKB-KW"/>
</dbReference>
<dbReference type="EMBL" id="JARGDH010000003">
    <property type="protein sequence ID" value="KAL0272146.1"/>
    <property type="molecule type" value="Genomic_DNA"/>
</dbReference>
<evidence type="ECO:0000256" key="3">
    <source>
        <dbReference type="ARBA" id="ARBA00011984"/>
    </source>
</evidence>
<evidence type="ECO:0000256" key="18">
    <source>
        <dbReference type="ARBA" id="ARBA00067830"/>
    </source>
</evidence>
<keyword evidence="8" id="KW-0460">Magnesium</keyword>
<keyword evidence="14" id="KW-0636">Prenylation</keyword>
<dbReference type="SMART" id="SM00175">
    <property type="entry name" value="RAB"/>
    <property type="match status" value="1"/>
</dbReference>
<evidence type="ECO:0000256" key="16">
    <source>
        <dbReference type="ARBA" id="ARBA00047660"/>
    </source>
</evidence>
<comment type="cofactor">
    <cofactor evidence="1">
        <name>Mg(2+)</name>
        <dbReference type="ChEBI" id="CHEBI:18420"/>
    </cofactor>
</comment>
<evidence type="ECO:0000256" key="2">
    <source>
        <dbReference type="ARBA" id="ARBA00006270"/>
    </source>
</evidence>
<keyword evidence="10" id="KW-0333">Golgi apparatus</keyword>
<evidence type="ECO:0000256" key="17">
    <source>
        <dbReference type="ARBA" id="ARBA00058763"/>
    </source>
</evidence>
<comment type="caution">
    <text evidence="19">The sequence shown here is derived from an EMBL/GenBank/DDBJ whole genome shotgun (WGS) entry which is preliminary data.</text>
</comment>
<comment type="subcellular location">
    <subcellularLocation>
        <location evidence="15">Golgi apparatus membrane</location>
        <topology evidence="15">Lipid-anchor</topology>
    </subcellularLocation>
</comment>
<evidence type="ECO:0000256" key="10">
    <source>
        <dbReference type="ARBA" id="ARBA00023034"/>
    </source>
</evidence>
<dbReference type="PROSITE" id="PS51421">
    <property type="entry name" value="RAS"/>
    <property type="match status" value="1"/>
</dbReference>
<dbReference type="PANTHER" id="PTHR47977">
    <property type="entry name" value="RAS-RELATED PROTEIN RAB"/>
    <property type="match status" value="1"/>
</dbReference>
<keyword evidence="6" id="KW-0547">Nucleotide-binding</keyword>
<dbReference type="InterPro" id="IPR027417">
    <property type="entry name" value="P-loop_NTPase"/>
</dbReference>
<evidence type="ECO:0000256" key="13">
    <source>
        <dbReference type="ARBA" id="ARBA00023288"/>
    </source>
</evidence>
<dbReference type="InterPro" id="IPR050227">
    <property type="entry name" value="Rab"/>
</dbReference>
<dbReference type="GO" id="GO:0000139">
    <property type="term" value="C:Golgi membrane"/>
    <property type="evidence" value="ECO:0007669"/>
    <property type="project" value="UniProtKB-SubCell"/>
</dbReference>
<gene>
    <name evidence="19" type="ORF">PYX00_005226</name>
</gene>
<comment type="catalytic activity">
    <reaction evidence="16">
        <text>GTP + H2O = GDP + phosphate + H(+)</text>
        <dbReference type="Rhea" id="RHEA:19669"/>
        <dbReference type="ChEBI" id="CHEBI:15377"/>
        <dbReference type="ChEBI" id="CHEBI:15378"/>
        <dbReference type="ChEBI" id="CHEBI:37565"/>
        <dbReference type="ChEBI" id="CHEBI:43474"/>
        <dbReference type="ChEBI" id="CHEBI:58189"/>
        <dbReference type="EC" id="3.6.5.2"/>
    </reaction>
    <physiologicalReaction direction="left-to-right" evidence="16">
        <dbReference type="Rhea" id="RHEA:19670"/>
    </physiologicalReaction>
</comment>
<dbReference type="PROSITE" id="PS51419">
    <property type="entry name" value="RAB"/>
    <property type="match status" value="1"/>
</dbReference>
<organism evidence="19">
    <name type="scientific">Menopon gallinae</name>
    <name type="common">poultry shaft louse</name>
    <dbReference type="NCBI Taxonomy" id="328185"/>
    <lineage>
        <taxon>Eukaryota</taxon>
        <taxon>Metazoa</taxon>
        <taxon>Ecdysozoa</taxon>
        <taxon>Arthropoda</taxon>
        <taxon>Hexapoda</taxon>
        <taxon>Insecta</taxon>
        <taxon>Pterygota</taxon>
        <taxon>Neoptera</taxon>
        <taxon>Paraneoptera</taxon>
        <taxon>Psocodea</taxon>
        <taxon>Troctomorpha</taxon>
        <taxon>Phthiraptera</taxon>
        <taxon>Amblycera</taxon>
        <taxon>Menoponidae</taxon>
        <taxon>Menopon</taxon>
    </lineage>
</organism>
<evidence type="ECO:0000256" key="5">
    <source>
        <dbReference type="ARBA" id="ARBA00022723"/>
    </source>
</evidence>
<comment type="function">
    <text evidence="17">The small GTPases Rab are key regulators of intracellular membrane trafficking, from the formation of transport vesicles to their fusion with membranes. Rabs cycle between an inactive GDP-bound form and an active GTP-bound form that is able to recruit to membranes different sets of downstream effectors directly responsible for vesicle formation, movement, tethering and fusion.</text>
</comment>
<dbReference type="SMART" id="SM00173">
    <property type="entry name" value="RAS"/>
    <property type="match status" value="1"/>
</dbReference>
<evidence type="ECO:0000256" key="7">
    <source>
        <dbReference type="ARBA" id="ARBA00022801"/>
    </source>
</evidence>
<evidence type="ECO:0000256" key="4">
    <source>
        <dbReference type="ARBA" id="ARBA00022448"/>
    </source>
</evidence>
<proteinExistence type="inferred from homology"/>
<evidence type="ECO:0000256" key="15">
    <source>
        <dbReference type="ARBA" id="ARBA00037794"/>
    </source>
</evidence>
<evidence type="ECO:0000256" key="14">
    <source>
        <dbReference type="ARBA" id="ARBA00023289"/>
    </source>
</evidence>
<dbReference type="SUPFAM" id="SSF52540">
    <property type="entry name" value="P-loop containing nucleoside triphosphate hydrolases"/>
    <property type="match status" value="1"/>
</dbReference>
<evidence type="ECO:0000256" key="12">
    <source>
        <dbReference type="ARBA" id="ARBA00023136"/>
    </source>
</evidence>
<dbReference type="Gene3D" id="3.40.50.300">
    <property type="entry name" value="P-loop containing nucleotide triphosphate hydrolases"/>
    <property type="match status" value="1"/>
</dbReference>
<dbReference type="FunFam" id="3.40.50.300:FF:000707">
    <property type="entry name" value="RAB36, member RAS oncogene family"/>
    <property type="match status" value="1"/>
</dbReference>
<dbReference type="InterPro" id="IPR001806">
    <property type="entry name" value="Small_GTPase"/>
</dbReference>
<evidence type="ECO:0000256" key="1">
    <source>
        <dbReference type="ARBA" id="ARBA00001946"/>
    </source>
</evidence>
<dbReference type="Pfam" id="PF00071">
    <property type="entry name" value="Ras"/>
    <property type="match status" value="1"/>
</dbReference>
<keyword evidence="4" id="KW-0813">Transport</keyword>
<keyword evidence="13" id="KW-0449">Lipoprotein</keyword>
<protein>
    <recommendedName>
        <fullName evidence="18">Ras-related protein Rab-36</fullName>
        <ecNumber evidence="3">3.6.5.2</ecNumber>
    </recommendedName>
</protein>
<dbReference type="GO" id="GO:0005525">
    <property type="term" value="F:GTP binding"/>
    <property type="evidence" value="ECO:0007669"/>
    <property type="project" value="UniProtKB-KW"/>
</dbReference>
<evidence type="ECO:0000256" key="6">
    <source>
        <dbReference type="ARBA" id="ARBA00022741"/>
    </source>
</evidence>
<dbReference type="GO" id="GO:0003925">
    <property type="term" value="F:G protein activity"/>
    <property type="evidence" value="ECO:0007669"/>
    <property type="project" value="UniProtKB-EC"/>
</dbReference>
<dbReference type="EC" id="3.6.5.2" evidence="3"/>
<dbReference type="NCBIfam" id="TIGR00231">
    <property type="entry name" value="small_GTP"/>
    <property type="match status" value="1"/>
</dbReference>
<keyword evidence="7" id="KW-0378">Hydrolase</keyword>
<comment type="similarity">
    <text evidence="2">Belongs to the small GTPase superfamily. Rab family.</text>
</comment>
<evidence type="ECO:0000256" key="9">
    <source>
        <dbReference type="ARBA" id="ARBA00022927"/>
    </source>
</evidence>
<dbReference type="PRINTS" id="PR00449">
    <property type="entry name" value="RASTRNSFRMNG"/>
</dbReference>
<dbReference type="SMART" id="SM00174">
    <property type="entry name" value="RHO"/>
    <property type="match status" value="1"/>
</dbReference>
<keyword evidence="9" id="KW-0653">Protein transport</keyword>
<dbReference type="InterPro" id="IPR005225">
    <property type="entry name" value="Small_GTP-bd"/>
</dbReference>
<sequence>MTPYKEFEFSESVKSVCSSYVSALSSLRLCKVIILGDLGVGKTSLVNRFCHQIYNYNYKATIGVDFEIERFSILNIPFSLQLWDTAGQERFKCIAGAYYRSAHAIVTVFDLNNKESLKHCYCWLREALECNNEEPLKFLVGTKRDLVVDSVYSSMEKEGGEAAKVMGAEYWAVSSKTGSHVNELFMRIAALAFERITKAEYESPDKNYSFSVGRCLMGTILTIFFRY</sequence>
<dbReference type="GO" id="GO:0046872">
    <property type="term" value="F:metal ion binding"/>
    <property type="evidence" value="ECO:0007669"/>
    <property type="project" value="UniProtKB-KW"/>
</dbReference>
<reference evidence="19" key="1">
    <citation type="journal article" date="2024" name="Gigascience">
        <title>Chromosome-level genome of the poultry shaft louse Menopon gallinae provides insight into the host-switching and adaptive evolution of parasitic lice.</title>
        <authorList>
            <person name="Xu Y."/>
            <person name="Ma L."/>
            <person name="Liu S."/>
            <person name="Liang Y."/>
            <person name="Liu Q."/>
            <person name="He Z."/>
            <person name="Tian L."/>
            <person name="Duan Y."/>
            <person name="Cai W."/>
            <person name="Li H."/>
            <person name="Song F."/>
        </authorList>
    </citation>
    <scope>NUCLEOTIDE SEQUENCE</scope>
    <source>
        <strain evidence="19">Cailab_2023a</strain>
    </source>
</reference>
<evidence type="ECO:0000256" key="8">
    <source>
        <dbReference type="ARBA" id="ARBA00022842"/>
    </source>
</evidence>